<dbReference type="AlphaFoldDB" id="A0A0G4J565"/>
<keyword evidence="2" id="KW-0539">Nucleus</keyword>
<evidence type="ECO:0000313" key="6">
    <source>
        <dbReference type="EMBL" id="SPQ94810.1"/>
    </source>
</evidence>
<protein>
    <recommendedName>
        <fullName evidence="4">Transcription factor CBF/NF-Y/archaeal histone domain-containing protein</fullName>
    </recommendedName>
</protein>
<gene>
    <name evidence="5" type="ORF">PBRA_002652</name>
    <name evidence="6" type="ORF">PLBR_LOCUS2025</name>
</gene>
<dbReference type="OrthoDB" id="1272441at2759"/>
<dbReference type="STRING" id="37360.A0A0G4J565"/>
<feature type="region of interest" description="Disordered" evidence="3">
    <location>
        <begin position="1"/>
        <end position="25"/>
    </location>
</feature>
<reference evidence="6 8" key="2">
    <citation type="submission" date="2018-03" db="EMBL/GenBank/DDBJ databases">
        <authorList>
            <person name="Fogelqvist J."/>
        </authorList>
    </citation>
    <scope>NUCLEOTIDE SEQUENCE [LARGE SCALE GENOMIC DNA]</scope>
</reference>
<evidence type="ECO:0000259" key="4">
    <source>
        <dbReference type="Pfam" id="PF00808"/>
    </source>
</evidence>
<dbReference type="PANTHER" id="PTHR10252">
    <property type="entry name" value="HISTONE-LIKE TRANSCRIPTION FACTOR CCAAT-RELATED"/>
    <property type="match status" value="1"/>
</dbReference>
<dbReference type="SUPFAM" id="SSF47113">
    <property type="entry name" value="Histone-fold"/>
    <property type="match status" value="1"/>
</dbReference>
<evidence type="ECO:0000313" key="7">
    <source>
        <dbReference type="Proteomes" id="UP000039324"/>
    </source>
</evidence>
<dbReference type="InterPro" id="IPR009072">
    <property type="entry name" value="Histone-fold"/>
</dbReference>
<comment type="subcellular location">
    <subcellularLocation>
        <location evidence="1">Nucleus</location>
    </subcellularLocation>
</comment>
<dbReference type="GO" id="GO:0005634">
    <property type="term" value="C:nucleus"/>
    <property type="evidence" value="ECO:0007669"/>
    <property type="project" value="UniProtKB-SubCell"/>
</dbReference>
<dbReference type="OMA" id="GDDHTDY"/>
<sequence>MQFDGVTATGQSDFDDDSQRGRSEIPLARIKTIMKRDGDVKMISAEAPSLVAKACTLFITSLTRQTWDEAKRNARRTLQRSDLTTVIRSDERFDFLMDIISDERAPTQDTGATRAHLL</sequence>
<dbReference type="InterPro" id="IPR050568">
    <property type="entry name" value="Transcr_DNA_Rep_Reg"/>
</dbReference>
<dbReference type="CDD" id="cd22908">
    <property type="entry name" value="HFD_NFYC-like"/>
    <property type="match status" value="1"/>
</dbReference>
<dbReference type="EMBL" id="OVEO01000003">
    <property type="protein sequence ID" value="SPQ94810.1"/>
    <property type="molecule type" value="Genomic_DNA"/>
</dbReference>
<geneLocation type="mitochondrion" evidence="6"/>
<name>A0A0G4J565_PLABS</name>
<dbReference type="InterPro" id="IPR003958">
    <property type="entry name" value="CBFA_NFYB_domain"/>
</dbReference>
<feature type="domain" description="Transcription factor CBF/NF-Y/archaeal histone" evidence="4">
    <location>
        <begin position="24"/>
        <end position="86"/>
    </location>
</feature>
<dbReference type="GO" id="GO:0046982">
    <property type="term" value="F:protein heterodimerization activity"/>
    <property type="evidence" value="ECO:0007669"/>
    <property type="project" value="InterPro"/>
</dbReference>
<dbReference type="Proteomes" id="UP000290189">
    <property type="component" value="Unassembled WGS sequence"/>
</dbReference>
<reference evidence="5 7" key="1">
    <citation type="submission" date="2015-02" db="EMBL/GenBank/DDBJ databases">
        <authorList>
            <person name="Chooi Y.-H."/>
        </authorList>
    </citation>
    <scope>NUCLEOTIDE SEQUENCE [LARGE SCALE GENOMIC DNA]</scope>
    <source>
        <strain evidence="5">E3</strain>
    </source>
</reference>
<accession>A0A0G4J565</accession>
<keyword evidence="7" id="KW-1185">Reference proteome</keyword>
<keyword evidence="6" id="KW-0496">Mitochondrion</keyword>
<evidence type="ECO:0000256" key="1">
    <source>
        <dbReference type="ARBA" id="ARBA00004123"/>
    </source>
</evidence>
<dbReference type="Proteomes" id="UP000039324">
    <property type="component" value="Unassembled WGS sequence"/>
</dbReference>
<dbReference type="Pfam" id="PF00808">
    <property type="entry name" value="CBFD_NFYB_HMF"/>
    <property type="match status" value="1"/>
</dbReference>
<organism evidence="5 7">
    <name type="scientific">Plasmodiophora brassicae</name>
    <name type="common">Clubroot disease agent</name>
    <dbReference type="NCBI Taxonomy" id="37360"/>
    <lineage>
        <taxon>Eukaryota</taxon>
        <taxon>Sar</taxon>
        <taxon>Rhizaria</taxon>
        <taxon>Endomyxa</taxon>
        <taxon>Phytomyxea</taxon>
        <taxon>Plasmodiophorida</taxon>
        <taxon>Plasmodiophoridae</taxon>
        <taxon>Plasmodiophora</taxon>
    </lineage>
</organism>
<dbReference type="EMBL" id="CDSF01000133">
    <property type="protein sequence ID" value="CEP02685.1"/>
    <property type="molecule type" value="Genomic_DNA"/>
</dbReference>
<evidence type="ECO:0000256" key="2">
    <source>
        <dbReference type="ARBA" id="ARBA00023242"/>
    </source>
</evidence>
<proteinExistence type="predicted"/>
<dbReference type="Gene3D" id="1.10.20.10">
    <property type="entry name" value="Histone, subunit A"/>
    <property type="match status" value="1"/>
</dbReference>
<evidence type="ECO:0000313" key="8">
    <source>
        <dbReference type="Proteomes" id="UP000290189"/>
    </source>
</evidence>
<evidence type="ECO:0000256" key="3">
    <source>
        <dbReference type="SAM" id="MobiDB-lite"/>
    </source>
</evidence>
<evidence type="ECO:0000313" key="5">
    <source>
        <dbReference type="EMBL" id="CEP02685.1"/>
    </source>
</evidence>